<feature type="transmembrane region" description="Helical" evidence="1">
    <location>
        <begin position="12"/>
        <end position="28"/>
    </location>
</feature>
<gene>
    <name evidence="3" type="ORF">GS398_04585</name>
</gene>
<evidence type="ECO:0000256" key="1">
    <source>
        <dbReference type="SAM" id="Phobius"/>
    </source>
</evidence>
<organism evidence="3 4">
    <name type="scientific">Hufsiella ginkgonis</name>
    <dbReference type="NCBI Taxonomy" id="2695274"/>
    <lineage>
        <taxon>Bacteria</taxon>
        <taxon>Pseudomonadati</taxon>
        <taxon>Bacteroidota</taxon>
        <taxon>Sphingobacteriia</taxon>
        <taxon>Sphingobacteriales</taxon>
        <taxon>Sphingobacteriaceae</taxon>
        <taxon>Hufsiella</taxon>
    </lineage>
</organism>
<dbReference type="PANTHER" id="PTHR34220:SF7">
    <property type="entry name" value="SENSOR HISTIDINE KINASE YPDA"/>
    <property type="match status" value="1"/>
</dbReference>
<dbReference type="Pfam" id="PF06580">
    <property type="entry name" value="His_kinase"/>
    <property type="match status" value="1"/>
</dbReference>
<dbReference type="InterPro" id="IPR036890">
    <property type="entry name" value="HATPase_C_sf"/>
</dbReference>
<evidence type="ECO:0000259" key="2">
    <source>
        <dbReference type="Pfam" id="PF06580"/>
    </source>
</evidence>
<sequence>MISRPPAARRKTVLHLAYWVIVTLAFLFERSYIWRKHNLPYFVECVTVRMGLLVAVSYANSYWLLGTYLLKRKYKTYFMLVVLLIIAYVLIQSVYDLYLFGYVMGAVNDPGLWRALLFNAFNTVWYVTLSIALKLSIDWYEQNRVLQRTRIEKMQAEINYLRAQVNPHFLFNVLNSLYSLTIKKSDLAPEMVLKLSEMMEYMLYESQEPFVAMERELHYLRNYLDLEKLRQGNQADIRLEISGDPLGKHIAPFLLLPLVENAFKHGVSKVLYAAWLHIRVDIGADTLSFSIENNAPPVAAQVKHAGIGLSNLAQRLALLYPGRHTLEVNHEEEVFKLRMVIRLDDVAP</sequence>
<dbReference type="SUPFAM" id="SSF55874">
    <property type="entry name" value="ATPase domain of HSP90 chaperone/DNA topoisomerase II/histidine kinase"/>
    <property type="match status" value="1"/>
</dbReference>
<dbReference type="InterPro" id="IPR050640">
    <property type="entry name" value="Bact_2-comp_sensor_kinase"/>
</dbReference>
<comment type="caution">
    <text evidence="3">The sequence shown here is derived from an EMBL/GenBank/DDBJ whole genome shotgun (WGS) entry which is preliminary data.</text>
</comment>
<keyword evidence="1" id="KW-0812">Transmembrane</keyword>
<dbReference type="GO" id="GO:0016020">
    <property type="term" value="C:membrane"/>
    <property type="evidence" value="ECO:0007669"/>
    <property type="project" value="InterPro"/>
</dbReference>
<protein>
    <submittedName>
        <fullName evidence="3">Histidine kinase</fullName>
    </submittedName>
</protein>
<evidence type="ECO:0000313" key="4">
    <source>
        <dbReference type="Proteomes" id="UP000451233"/>
    </source>
</evidence>
<dbReference type="InterPro" id="IPR010559">
    <property type="entry name" value="Sig_transdc_His_kin_internal"/>
</dbReference>
<keyword evidence="1" id="KW-1133">Transmembrane helix</keyword>
<keyword evidence="1" id="KW-0472">Membrane</keyword>
<feature type="transmembrane region" description="Helical" evidence="1">
    <location>
        <begin position="115"/>
        <end position="137"/>
    </location>
</feature>
<feature type="transmembrane region" description="Helical" evidence="1">
    <location>
        <begin position="77"/>
        <end position="95"/>
    </location>
</feature>
<dbReference type="AlphaFoldDB" id="A0A7K1XU97"/>
<keyword evidence="3" id="KW-0418">Kinase</keyword>
<dbReference type="GO" id="GO:0000155">
    <property type="term" value="F:phosphorelay sensor kinase activity"/>
    <property type="evidence" value="ECO:0007669"/>
    <property type="project" value="InterPro"/>
</dbReference>
<feature type="domain" description="Signal transduction histidine kinase internal region" evidence="2">
    <location>
        <begin position="156"/>
        <end position="234"/>
    </location>
</feature>
<evidence type="ECO:0000313" key="3">
    <source>
        <dbReference type="EMBL" id="MXV14564.1"/>
    </source>
</evidence>
<dbReference type="PANTHER" id="PTHR34220">
    <property type="entry name" value="SENSOR HISTIDINE KINASE YPDA"/>
    <property type="match status" value="1"/>
</dbReference>
<feature type="transmembrane region" description="Helical" evidence="1">
    <location>
        <begin position="48"/>
        <end position="70"/>
    </location>
</feature>
<dbReference type="Proteomes" id="UP000451233">
    <property type="component" value="Unassembled WGS sequence"/>
</dbReference>
<reference evidence="3 4" key="1">
    <citation type="submission" date="2019-11" db="EMBL/GenBank/DDBJ databases">
        <title>Pedobacter sp. HMF7056 Genome sequencing and assembly.</title>
        <authorList>
            <person name="Kang H."/>
            <person name="Kim H."/>
            <person name="Joh K."/>
        </authorList>
    </citation>
    <scope>NUCLEOTIDE SEQUENCE [LARGE SCALE GENOMIC DNA]</scope>
    <source>
        <strain evidence="3 4">HMF7056</strain>
    </source>
</reference>
<accession>A0A7K1XU97</accession>
<keyword evidence="4" id="KW-1185">Reference proteome</keyword>
<proteinExistence type="predicted"/>
<dbReference type="Gene3D" id="3.30.565.10">
    <property type="entry name" value="Histidine kinase-like ATPase, C-terminal domain"/>
    <property type="match status" value="1"/>
</dbReference>
<name>A0A7K1XU97_9SPHI</name>
<keyword evidence="3" id="KW-0808">Transferase</keyword>
<dbReference type="EMBL" id="WVHS01000001">
    <property type="protein sequence ID" value="MXV14564.1"/>
    <property type="molecule type" value="Genomic_DNA"/>
</dbReference>